<keyword evidence="7" id="KW-1185">Reference proteome</keyword>
<dbReference type="PANTHER" id="PTHR45937">
    <property type="entry name" value="ASPARAGINE SYNTHETASE DOMAIN-CONTAINING PROTEIN 1"/>
    <property type="match status" value="1"/>
</dbReference>
<keyword evidence="2" id="KW-0061">Asparagine biosynthesis</keyword>
<evidence type="ECO:0000313" key="6">
    <source>
        <dbReference type="EMBL" id="PAA77296.1"/>
    </source>
</evidence>
<dbReference type="InterPro" id="IPR051857">
    <property type="entry name" value="Asn_synthetase_domain"/>
</dbReference>
<protein>
    <recommendedName>
        <fullName evidence="5">Glutamine amidotransferase type-2 domain-containing protein</fullName>
    </recommendedName>
</protein>
<dbReference type="PROSITE" id="PS51278">
    <property type="entry name" value="GATASE_TYPE_2"/>
    <property type="match status" value="1"/>
</dbReference>
<dbReference type="Gene3D" id="3.60.20.10">
    <property type="entry name" value="Glutamine Phosphoribosylpyrophosphate, subunit 1, domain 1"/>
    <property type="match status" value="1"/>
</dbReference>
<evidence type="ECO:0000256" key="3">
    <source>
        <dbReference type="ARBA" id="ARBA00022962"/>
    </source>
</evidence>
<dbReference type="Pfam" id="PF00733">
    <property type="entry name" value="Asn_synthase"/>
    <property type="match status" value="2"/>
</dbReference>
<sequence length="638" mass="69908">MCGIFALLCDSECRHGADCRLRQLDLSQQLWCHRGPDGLASLAVDQRLLLAGCVLHQRGDRARLQPVERLDGGRRRVLLWNGELFYCTDPRVDLAGSDTEAVSRLLHQCLSLDELLVALGCLGGPHAFFYYASDLSLILFGRDLLGRRSLLLTEADGRHLVWSSVALDQSASGDDSWAWTEVPACGVFSLSLAPPSESTAPPVLMLHPYDLYSDDGNEAMTPSLCGRPVSLSSRTGVRRFVIDAEAVRRQPDAVAAAAAAEEQQQPQPLDAPPWLAAEVDTFERLLSDSVACRVQLCSSPYPPPAATELSKVQPLGIRQSSIAVLFSGGVDSTLLAALAARHAPPQQSIDLLNVAFEQAPPKPNPTLAKARDKNRGKKSQHSRGTDPQDSGGGFNVPDRLTGIESLAELRHLLPGRHFNFVTIDVTLKELQEARTQRISQLCSPCLTVLDDSLGCAVWFAARGEGFLTPELNRHLQLAQQVTYRSPSKVILCGMGADELLCGYSRHRYIYSQHGYPAVAAEVSMEIKRIAQRNLGRDDRMVADHGREARFPYLDERLVAYLANLPPWKKADLSRDRGQGEKLLLRCCAARLGLALAAVRPKRAMQFGSRIAKCENRRERGDQACDRLRPAGGHKEAAG</sequence>
<dbReference type="AlphaFoldDB" id="A0A267FU84"/>
<proteinExistence type="predicted"/>
<evidence type="ECO:0000313" key="7">
    <source>
        <dbReference type="Proteomes" id="UP000215902"/>
    </source>
</evidence>
<feature type="region of interest" description="Disordered" evidence="4">
    <location>
        <begin position="359"/>
        <end position="397"/>
    </location>
</feature>
<dbReference type="InterPro" id="IPR014729">
    <property type="entry name" value="Rossmann-like_a/b/a_fold"/>
</dbReference>
<name>A0A267FU84_9PLAT</name>
<dbReference type="EMBL" id="NIVC01000753">
    <property type="protein sequence ID" value="PAA77296.1"/>
    <property type="molecule type" value="Genomic_DNA"/>
</dbReference>
<dbReference type="CDD" id="cd01991">
    <property type="entry name" value="Asn_synthase_B_C"/>
    <property type="match status" value="1"/>
</dbReference>
<dbReference type="SUPFAM" id="SSF52402">
    <property type="entry name" value="Adenine nucleotide alpha hydrolases-like"/>
    <property type="match status" value="1"/>
</dbReference>
<dbReference type="OrthoDB" id="10252281at2759"/>
<dbReference type="Gene3D" id="3.40.50.620">
    <property type="entry name" value="HUPs"/>
    <property type="match status" value="1"/>
</dbReference>
<dbReference type="SUPFAM" id="SSF56235">
    <property type="entry name" value="N-terminal nucleophile aminohydrolases (Ntn hydrolases)"/>
    <property type="match status" value="1"/>
</dbReference>
<dbReference type="InterPro" id="IPR029055">
    <property type="entry name" value="Ntn_hydrolases_N"/>
</dbReference>
<dbReference type="STRING" id="282301.A0A267FU84"/>
<keyword evidence="3" id="KW-0315">Glutamine amidotransferase</keyword>
<dbReference type="InterPro" id="IPR001962">
    <property type="entry name" value="Asn_synthase"/>
</dbReference>
<dbReference type="GO" id="GO:0006529">
    <property type="term" value="P:asparagine biosynthetic process"/>
    <property type="evidence" value="ECO:0007669"/>
    <property type="project" value="UniProtKB-KW"/>
</dbReference>
<organism evidence="6 7">
    <name type="scientific">Macrostomum lignano</name>
    <dbReference type="NCBI Taxonomy" id="282301"/>
    <lineage>
        <taxon>Eukaryota</taxon>
        <taxon>Metazoa</taxon>
        <taxon>Spiralia</taxon>
        <taxon>Lophotrochozoa</taxon>
        <taxon>Platyhelminthes</taxon>
        <taxon>Rhabditophora</taxon>
        <taxon>Macrostomorpha</taxon>
        <taxon>Macrostomida</taxon>
        <taxon>Macrostomidae</taxon>
        <taxon>Macrostomum</taxon>
    </lineage>
</organism>
<reference evidence="6 7" key="1">
    <citation type="submission" date="2017-06" db="EMBL/GenBank/DDBJ databases">
        <title>A platform for efficient transgenesis in Macrostomum lignano, a flatworm model organism for stem cell research.</title>
        <authorList>
            <person name="Berezikov E."/>
        </authorList>
    </citation>
    <scope>NUCLEOTIDE SEQUENCE [LARGE SCALE GENOMIC DNA]</scope>
    <source>
        <strain evidence="6">DV1</strain>
        <tissue evidence="6">Whole organism</tissue>
    </source>
</reference>
<keyword evidence="1" id="KW-0028">Amino-acid biosynthesis</keyword>
<evidence type="ECO:0000256" key="1">
    <source>
        <dbReference type="ARBA" id="ARBA00022605"/>
    </source>
</evidence>
<dbReference type="InterPro" id="IPR017932">
    <property type="entry name" value="GATase_2_dom"/>
</dbReference>
<dbReference type="PANTHER" id="PTHR45937:SF1">
    <property type="entry name" value="ASPARAGINE SYNTHETASE DOMAIN-CONTAINING PROTEIN 1"/>
    <property type="match status" value="1"/>
</dbReference>
<evidence type="ECO:0000259" key="5">
    <source>
        <dbReference type="PROSITE" id="PS51278"/>
    </source>
</evidence>
<gene>
    <name evidence="6" type="ORF">BOX15_Mlig016689g2</name>
</gene>
<evidence type="ECO:0000256" key="2">
    <source>
        <dbReference type="ARBA" id="ARBA00022888"/>
    </source>
</evidence>
<feature type="domain" description="Glutamine amidotransferase type-2" evidence="5">
    <location>
        <begin position="2"/>
        <end position="217"/>
    </location>
</feature>
<accession>A0A267FU84</accession>
<comment type="caution">
    <text evidence="6">The sequence shown here is derived from an EMBL/GenBank/DDBJ whole genome shotgun (WGS) entry which is preliminary data.</text>
</comment>
<dbReference type="GO" id="GO:0004066">
    <property type="term" value="F:asparagine synthase (glutamine-hydrolyzing) activity"/>
    <property type="evidence" value="ECO:0007669"/>
    <property type="project" value="InterPro"/>
</dbReference>
<feature type="compositionally biased region" description="Basic residues" evidence="4">
    <location>
        <begin position="372"/>
        <end position="381"/>
    </location>
</feature>
<dbReference type="Proteomes" id="UP000215902">
    <property type="component" value="Unassembled WGS sequence"/>
</dbReference>
<evidence type="ECO:0000256" key="4">
    <source>
        <dbReference type="SAM" id="MobiDB-lite"/>
    </source>
</evidence>